<evidence type="ECO:0000256" key="6">
    <source>
        <dbReference type="SAM" id="MobiDB-lite"/>
    </source>
</evidence>
<dbReference type="InterPro" id="IPR029448">
    <property type="entry name" value="FANCD2"/>
</dbReference>
<reference evidence="8" key="1">
    <citation type="submission" date="2016-11" db="UniProtKB">
        <authorList>
            <consortium name="WormBaseParasite"/>
        </authorList>
    </citation>
    <scope>IDENTIFICATION</scope>
</reference>
<keyword evidence="3" id="KW-0832">Ubl conjugation</keyword>
<dbReference type="Pfam" id="PF14631">
    <property type="entry name" value="FancD2"/>
    <property type="match status" value="2"/>
</dbReference>
<evidence type="ECO:0000313" key="8">
    <source>
        <dbReference type="WBParaSite" id="L893_g1636.t1"/>
    </source>
</evidence>
<dbReference type="PANTHER" id="PTHR32086:SF0">
    <property type="entry name" value="FANCONI ANEMIA GROUP D2 PROTEIN"/>
    <property type="match status" value="1"/>
</dbReference>
<dbReference type="GO" id="GO:0036297">
    <property type="term" value="P:interstrand cross-link repair"/>
    <property type="evidence" value="ECO:0007669"/>
    <property type="project" value="TreeGrafter"/>
</dbReference>
<feature type="compositionally biased region" description="Basic and acidic residues" evidence="6">
    <location>
        <begin position="917"/>
        <end position="939"/>
    </location>
</feature>
<evidence type="ECO:0000256" key="2">
    <source>
        <dbReference type="ARBA" id="ARBA00022499"/>
    </source>
</evidence>
<dbReference type="GO" id="GO:0007129">
    <property type="term" value="P:homologous chromosome pairing at meiosis"/>
    <property type="evidence" value="ECO:0007669"/>
    <property type="project" value="TreeGrafter"/>
</dbReference>
<keyword evidence="7" id="KW-1185">Reference proteome</keyword>
<comment type="subcellular location">
    <subcellularLocation>
        <location evidence="1">Nucleus</location>
    </subcellularLocation>
</comment>
<dbReference type="GO" id="GO:0031573">
    <property type="term" value="P:mitotic intra-S DNA damage checkpoint signaling"/>
    <property type="evidence" value="ECO:0007669"/>
    <property type="project" value="TreeGrafter"/>
</dbReference>
<evidence type="ECO:0000313" key="7">
    <source>
        <dbReference type="Proteomes" id="UP000095287"/>
    </source>
</evidence>
<protein>
    <submittedName>
        <fullName evidence="8">Programmed cell death protein</fullName>
    </submittedName>
</protein>
<keyword evidence="4" id="KW-0539">Nucleus</keyword>
<dbReference type="PANTHER" id="PTHR32086">
    <property type="entry name" value="FANCONI ANEMIA GROUP D2 PROTEIN"/>
    <property type="match status" value="1"/>
</dbReference>
<dbReference type="GO" id="GO:0000793">
    <property type="term" value="C:condensed chromosome"/>
    <property type="evidence" value="ECO:0007669"/>
    <property type="project" value="TreeGrafter"/>
</dbReference>
<feature type="compositionally biased region" description="Polar residues" evidence="6">
    <location>
        <begin position="73"/>
        <end position="84"/>
    </location>
</feature>
<dbReference type="InterPro" id="IPR016024">
    <property type="entry name" value="ARM-type_fold"/>
</dbReference>
<dbReference type="Proteomes" id="UP000095287">
    <property type="component" value="Unplaced"/>
</dbReference>
<proteinExistence type="inferred from homology"/>
<feature type="region of interest" description="Disordered" evidence="6">
    <location>
        <begin position="73"/>
        <end position="94"/>
    </location>
</feature>
<evidence type="ECO:0000256" key="4">
    <source>
        <dbReference type="ARBA" id="ARBA00023242"/>
    </source>
</evidence>
<name>A0A1I7YI62_9BILA</name>
<evidence type="ECO:0000256" key="1">
    <source>
        <dbReference type="ARBA" id="ARBA00004123"/>
    </source>
</evidence>
<comment type="similarity">
    <text evidence="5">Belongs to the Fanconi anemia protein FANCD2 family.</text>
</comment>
<feature type="region of interest" description="Disordered" evidence="6">
    <location>
        <begin position="887"/>
        <end position="945"/>
    </location>
</feature>
<organism evidence="7 8">
    <name type="scientific">Steinernema glaseri</name>
    <dbReference type="NCBI Taxonomy" id="37863"/>
    <lineage>
        <taxon>Eukaryota</taxon>
        <taxon>Metazoa</taxon>
        <taxon>Ecdysozoa</taxon>
        <taxon>Nematoda</taxon>
        <taxon>Chromadorea</taxon>
        <taxon>Rhabditida</taxon>
        <taxon>Tylenchina</taxon>
        <taxon>Panagrolaimomorpha</taxon>
        <taxon>Strongyloidoidea</taxon>
        <taxon>Steinernematidae</taxon>
        <taxon>Steinernema</taxon>
    </lineage>
</organism>
<dbReference type="GO" id="GO:1990918">
    <property type="term" value="P:double-strand break repair involved in meiotic recombination"/>
    <property type="evidence" value="ECO:0007669"/>
    <property type="project" value="TreeGrafter"/>
</dbReference>
<dbReference type="WBParaSite" id="L893_g1636.t1">
    <property type="protein sequence ID" value="L893_g1636.t1"/>
    <property type="gene ID" value="L893_g1636"/>
</dbReference>
<dbReference type="GO" id="GO:0070182">
    <property type="term" value="F:DNA polymerase binding"/>
    <property type="evidence" value="ECO:0007669"/>
    <property type="project" value="TreeGrafter"/>
</dbReference>
<dbReference type="GO" id="GO:0005634">
    <property type="term" value="C:nucleus"/>
    <property type="evidence" value="ECO:0007669"/>
    <property type="project" value="UniProtKB-SubCell"/>
</dbReference>
<evidence type="ECO:0000256" key="5">
    <source>
        <dbReference type="ARBA" id="ARBA00093456"/>
    </source>
</evidence>
<evidence type="ECO:0000256" key="3">
    <source>
        <dbReference type="ARBA" id="ARBA00022843"/>
    </source>
</evidence>
<accession>A0A1I7YI62</accession>
<sequence length="1474" mass="167582">MFGESDLFDDDAEELENAFGPPIQSQSQFSQIQEIAVIGSQTRKGILEEDNDIDELVDEHEFRQGLARLRQSQATQGLKRSTMNPALGEPSANQSSCDKALFEIGVERRVNENNEQFFFIRGQNMTHKKLVRYIDQIAKEQPEKVDQFVATIKSAITHDEDLFKLFVADTVSSFGEEDTLLRALILAKSTQVPFFLLVIEKLRQFADEEISNKKQQLLAQAEKANNMASVCIAQIRYIKIVYDCKALFNCIFECPLETWSTDLRTKFLEAIPECFPDLVVQQDCLLNLSDLLVKGFEQDSLISRKALLYAMRMTPATSRVRQGMRLQLLKEATSMGPEITCEIILLCLEWAQIDDNGMVKYLTQIRENISFEDVLQGTCDSLSEKSAAALMSECLLSVTKILNMSTKGVKSAIKFLSLSGDIAVAGTQDDEEDGTQKGQKKFNMFDIMLTLALMNALGVDSGVMAPIKTQISTHPDSFRRTLDDLLALDSICVAFQPAMMKIAKQLLKTSDRTMHQFAGVFYERLLATIPSGPSRDELIKEMVALIISGNDAVSNTLLTSLRKYFLVSGSMLALHLPILMDIIKHIERMNTANVRLAFELLVRISFLKEREEGDWKNEVTPILERYFGAASMKEKFWGILGLLVHVEVYLSSSTEMAMNVREKVVCDRLQVAQMRTEQFPIMRAEFYRNLAALFRENKSFVEATYMMTWTNNFLTTFKRRFFSGQRKAGSASCLERSEYVSEKGLWINTQDILKADRAVEFVPAIELAIELCRYQHQYRKTGAPAERLMFLLEANLSFELKDDDVQRAECCDQLVLGIQYLRTILNMFSKSTKSEDIALLVKNRFALMFDCERELLRNMKKLDKYRLPKTIRSGEYSDVLVMLSNKGPSSNRKAGSDVKARAAKRKKPQEEGEVENESTREGSEQRQSESREVTPHESKSQLSTSQCRRIVGPEAFQERYLRPLEITTILDLVQLIGSVKEHTLYLLKMFRRTLNCLLPLKDTKRPSWLGPSKDEHEAPQFQEVPDSSAAWKLIHRFVKPLADAMNVSVEYLRQKEDESIGASDHYDEMADTLMFCLEMLKEIFSRKDVAMTKRQKHNEECERRRDRLMARTLSVLSRSASEDDTQSSQECQLVAYFLKLTTHVPNIKIACAIVELLSCFPHRSESQSTAIASFAWRCMLREWTDREGHPLKGVTVAKHLASLLEHSLAARPEPERLPAMFSFIAKHLVSMIPDRERPSYKSTVLKSAPKDVVFEQSLDDDSVGVAFTKSMFPSYYKVIFKMLNDTLVSKSMAYEGVPQLLEHWETAVHVFSSLALFIRVRSLRSTTMLTSALRDGCRFLTVLTQPSGTFLKLFERNDRLAQILDNVQVMLKEIQIGDRALQSIGVDAKEQQNITLLKLVPELRAQHEMFIRCMHSVFQGAGCGEAFSIGLLRSRNMDGDEIVDEGDPLDETPPVTEASGLEETMEVDFELDEE</sequence>
<dbReference type="SUPFAM" id="SSF48371">
    <property type="entry name" value="ARM repeat"/>
    <property type="match status" value="1"/>
</dbReference>
<keyword evidence="2" id="KW-1017">Isopeptide bond</keyword>